<protein>
    <recommendedName>
        <fullName evidence="2">Dehydrogenase E1 component domain-containing protein</fullName>
    </recommendedName>
</protein>
<evidence type="ECO:0000313" key="3">
    <source>
        <dbReference type="EMBL" id="KAJ0973151.1"/>
    </source>
</evidence>
<evidence type="ECO:0000313" key="4">
    <source>
        <dbReference type="Proteomes" id="UP001085076"/>
    </source>
</evidence>
<dbReference type="OrthoDB" id="3845at2759"/>
<keyword evidence="4" id="KW-1185">Reference proteome</keyword>
<dbReference type="Pfam" id="PF00676">
    <property type="entry name" value="E1_dh"/>
    <property type="match status" value="1"/>
</dbReference>
<dbReference type="CDD" id="cd02000">
    <property type="entry name" value="TPP_E1_PDC_ADC_BCADC"/>
    <property type="match status" value="1"/>
</dbReference>
<dbReference type="Gene3D" id="3.40.50.970">
    <property type="match status" value="1"/>
</dbReference>
<accession>A0A9D5CH18</accession>
<gene>
    <name evidence="3" type="ORF">J5N97_021110</name>
</gene>
<evidence type="ECO:0000259" key="2">
    <source>
        <dbReference type="Pfam" id="PF00676"/>
    </source>
</evidence>
<sequence length="393" mass="43480">MNLYIFSLDELYQMNTVSVASLLGGGANSTGSSIARRLALKTSVNVVLACNIPNSKDSPMLEAAAERKLMEKLRTLGYITRPASQNTSIKLVPNFNEWSHLLEACVMRHVFSQSSSFSSSFTSFQVLDFPGGKVSFNADMRFLSESQDERISCYRVLDDYGHIISGSSFRQINKEVAVKIYQEMVTLQTMDTIFYEAQRQGRISFYLTSIGEEAINIASAAALTIDDIVLPQYREPGVLLWRGFTLQEFANHNFGNKSEDYGKGRQMPIHYGCNRLNYFTLPQAVGVAYSLKMDKKNACVITYFGDGGTSEGDFHAALNFAAVLEALLFSSVLNNGWAISTPTTEQFRSDGAVIKGQAYGIRSIRVDGNDALAVYSAVHAAFMKWQSVNVGLF</sequence>
<dbReference type="InterPro" id="IPR001017">
    <property type="entry name" value="DH_E1"/>
</dbReference>
<dbReference type="PANTHER" id="PTHR43380:SF1">
    <property type="entry name" value="2-OXOISOVALERATE DEHYDROGENASE SUBUNIT ALPHA, MITOCHONDRIAL"/>
    <property type="match status" value="1"/>
</dbReference>
<dbReference type="GO" id="GO:0016624">
    <property type="term" value="F:oxidoreductase activity, acting on the aldehyde or oxo group of donors, disulfide as acceptor"/>
    <property type="evidence" value="ECO:0007669"/>
    <property type="project" value="InterPro"/>
</dbReference>
<dbReference type="EMBL" id="JAGGNH010000005">
    <property type="protein sequence ID" value="KAJ0973151.1"/>
    <property type="molecule type" value="Genomic_DNA"/>
</dbReference>
<dbReference type="Proteomes" id="UP001085076">
    <property type="component" value="Miscellaneous, Linkage group lg05"/>
</dbReference>
<dbReference type="InterPro" id="IPR050771">
    <property type="entry name" value="Alpha-ketoacid_DH_E1_comp"/>
</dbReference>
<dbReference type="AlphaFoldDB" id="A0A9D5CH18"/>
<proteinExistence type="predicted"/>
<keyword evidence="1" id="KW-0560">Oxidoreductase</keyword>
<reference evidence="3" key="2">
    <citation type="journal article" date="2022" name="Hortic Res">
        <title>The genome of Dioscorea zingiberensis sheds light on the biosynthesis, origin and evolution of the medicinally important diosgenin saponins.</title>
        <authorList>
            <person name="Li Y."/>
            <person name="Tan C."/>
            <person name="Li Z."/>
            <person name="Guo J."/>
            <person name="Li S."/>
            <person name="Chen X."/>
            <person name="Wang C."/>
            <person name="Dai X."/>
            <person name="Yang H."/>
            <person name="Song W."/>
            <person name="Hou L."/>
            <person name="Xu J."/>
            <person name="Tong Z."/>
            <person name="Xu A."/>
            <person name="Yuan X."/>
            <person name="Wang W."/>
            <person name="Yang Q."/>
            <person name="Chen L."/>
            <person name="Sun Z."/>
            <person name="Wang K."/>
            <person name="Pan B."/>
            <person name="Chen J."/>
            <person name="Bao Y."/>
            <person name="Liu F."/>
            <person name="Qi X."/>
            <person name="Gang D.R."/>
            <person name="Wen J."/>
            <person name="Li J."/>
        </authorList>
    </citation>
    <scope>NUCLEOTIDE SEQUENCE</scope>
    <source>
        <strain evidence="3">Dzin_1.0</strain>
    </source>
</reference>
<evidence type="ECO:0000256" key="1">
    <source>
        <dbReference type="ARBA" id="ARBA00023002"/>
    </source>
</evidence>
<organism evidence="3 4">
    <name type="scientific">Dioscorea zingiberensis</name>
    <dbReference type="NCBI Taxonomy" id="325984"/>
    <lineage>
        <taxon>Eukaryota</taxon>
        <taxon>Viridiplantae</taxon>
        <taxon>Streptophyta</taxon>
        <taxon>Embryophyta</taxon>
        <taxon>Tracheophyta</taxon>
        <taxon>Spermatophyta</taxon>
        <taxon>Magnoliopsida</taxon>
        <taxon>Liliopsida</taxon>
        <taxon>Dioscoreales</taxon>
        <taxon>Dioscoreaceae</taxon>
        <taxon>Dioscorea</taxon>
    </lineage>
</organism>
<name>A0A9D5CH18_9LILI</name>
<dbReference type="GO" id="GO:0009083">
    <property type="term" value="P:branched-chain amino acid catabolic process"/>
    <property type="evidence" value="ECO:0007669"/>
    <property type="project" value="TreeGrafter"/>
</dbReference>
<dbReference type="SUPFAM" id="SSF52518">
    <property type="entry name" value="Thiamin diphosphate-binding fold (THDP-binding)"/>
    <property type="match status" value="1"/>
</dbReference>
<feature type="domain" description="Dehydrogenase E1 component" evidence="2">
    <location>
        <begin position="182"/>
        <end position="382"/>
    </location>
</feature>
<reference evidence="3" key="1">
    <citation type="submission" date="2021-03" db="EMBL/GenBank/DDBJ databases">
        <authorList>
            <person name="Li Z."/>
            <person name="Yang C."/>
        </authorList>
    </citation>
    <scope>NUCLEOTIDE SEQUENCE</scope>
    <source>
        <strain evidence="3">Dzin_1.0</strain>
        <tissue evidence="3">Leaf</tissue>
    </source>
</reference>
<comment type="caution">
    <text evidence="3">The sequence shown here is derived from an EMBL/GenBank/DDBJ whole genome shotgun (WGS) entry which is preliminary data.</text>
</comment>
<dbReference type="PANTHER" id="PTHR43380">
    <property type="entry name" value="2-OXOISOVALERATE DEHYDROGENASE SUBUNIT ALPHA, MITOCHONDRIAL"/>
    <property type="match status" value="1"/>
</dbReference>
<dbReference type="InterPro" id="IPR029061">
    <property type="entry name" value="THDP-binding"/>
</dbReference>